<proteinExistence type="predicted"/>
<comment type="caution">
    <text evidence="1">The sequence shown here is derived from an EMBL/GenBank/DDBJ whole genome shotgun (WGS) entry which is preliminary data.</text>
</comment>
<evidence type="ECO:0000313" key="2">
    <source>
        <dbReference type="Proteomes" id="UP000789342"/>
    </source>
</evidence>
<gene>
    <name evidence="1" type="ORF">AMORRO_LOCUS12788</name>
</gene>
<organism evidence="1 2">
    <name type="scientific">Acaulospora morrowiae</name>
    <dbReference type="NCBI Taxonomy" id="94023"/>
    <lineage>
        <taxon>Eukaryota</taxon>
        <taxon>Fungi</taxon>
        <taxon>Fungi incertae sedis</taxon>
        <taxon>Mucoromycota</taxon>
        <taxon>Glomeromycotina</taxon>
        <taxon>Glomeromycetes</taxon>
        <taxon>Diversisporales</taxon>
        <taxon>Acaulosporaceae</taxon>
        <taxon>Acaulospora</taxon>
    </lineage>
</organism>
<sequence>MWSDDMELTSYSSLSLLLVEPSISNIIQNVNCLPSPDAIPNWLTPFKLTNEIPQRTIQNNDSPKEYLKEDSIELSIELEYRCQTNYQMRADIAVFASIRQNVPDHSGLWSYVQPSIPK</sequence>
<evidence type="ECO:0000313" key="1">
    <source>
        <dbReference type="EMBL" id="CAG8712568.1"/>
    </source>
</evidence>
<dbReference type="EMBL" id="CAJVPV010019827">
    <property type="protein sequence ID" value="CAG8712568.1"/>
    <property type="molecule type" value="Genomic_DNA"/>
</dbReference>
<accession>A0A9N9N9A3</accession>
<keyword evidence="2" id="KW-1185">Reference proteome</keyword>
<reference evidence="1" key="1">
    <citation type="submission" date="2021-06" db="EMBL/GenBank/DDBJ databases">
        <authorList>
            <person name="Kallberg Y."/>
            <person name="Tangrot J."/>
            <person name="Rosling A."/>
        </authorList>
    </citation>
    <scope>NUCLEOTIDE SEQUENCE</scope>
    <source>
        <strain evidence="1">CL551</strain>
    </source>
</reference>
<protein>
    <submittedName>
        <fullName evidence="1">10712_t:CDS:1</fullName>
    </submittedName>
</protein>
<dbReference type="Proteomes" id="UP000789342">
    <property type="component" value="Unassembled WGS sequence"/>
</dbReference>
<dbReference type="AlphaFoldDB" id="A0A9N9N9A3"/>
<name>A0A9N9N9A3_9GLOM</name>